<sequence>MDSGEKDNEKVLRGCAVAIEIPPMATALRVTNGYSDRSSWANTIEKRTLLYGRVDGMAYEIAFKEGLPYDCTCPVCDQWLRGIYGSGQGNPVKKNSTLRKKVLEADVDLREWPFKYLRYQGARESDTVTHV</sequence>
<dbReference type="EMBL" id="KE124971">
    <property type="protein sequence ID" value="EPB73792.1"/>
    <property type="molecule type" value="Genomic_DNA"/>
</dbReference>
<keyword evidence="2" id="KW-1185">Reference proteome</keyword>
<reference evidence="1 2" key="1">
    <citation type="submission" date="2013-05" db="EMBL/GenBank/DDBJ databases">
        <title>Draft genome of the parasitic nematode Anyclostoma ceylanicum.</title>
        <authorList>
            <person name="Mitreva M."/>
        </authorList>
    </citation>
    <scope>NUCLEOTIDE SEQUENCE [LARGE SCALE GENOMIC DNA]</scope>
</reference>
<dbReference type="Proteomes" id="UP000054495">
    <property type="component" value="Unassembled WGS sequence"/>
</dbReference>
<gene>
    <name evidence="1" type="ORF">ANCCEY_07129</name>
</gene>
<evidence type="ECO:0000313" key="1">
    <source>
        <dbReference type="EMBL" id="EPB73792.1"/>
    </source>
</evidence>
<organism evidence="1 2">
    <name type="scientific">Ancylostoma ceylanicum</name>
    <dbReference type="NCBI Taxonomy" id="53326"/>
    <lineage>
        <taxon>Eukaryota</taxon>
        <taxon>Metazoa</taxon>
        <taxon>Ecdysozoa</taxon>
        <taxon>Nematoda</taxon>
        <taxon>Chromadorea</taxon>
        <taxon>Rhabditida</taxon>
        <taxon>Rhabditina</taxon>
        <taxon>Rhabditomorpha</taxon>
        <taxon>Strongyloidea</taxon>
        <taxon>Ancylostomatidae</taxon>
        <taxon>Ancylostomatinae</taxon>
        <taxon>Ancylostoma</taxon>
    </lineage>
</organism>
<protein>
    <submittedName>
        <fullName evidence="1">Uncharacterized protein</fullName>
    </submittedName>
</protein>
<name>A0A0D6M1P3_9BILA</name>
<proteinExistence type="predicted"/>
<dbReference type="AlphaFoldDB" id="A0A0D6M1P3"/>
<evidence type="ECO:0000313" key="2">
    <source>
        <dbReference type="Proteomes" id="UP000054495"/>
    </source>
</evidence>
<accession>A0A0D6M1P3</accession>